<dbReference type="Pfam" id="PF22882">
    <property type="entry name" value="GT-D-like"/>
    <property type="match status" value="1"/>
</dbReference>
<accession>A0A846TW56</accession>
<dbReference type="RefSeq" id="WP_167832385.1">
    <property type="nucleotide sequence ID" value="NZ_JAAVUM010000006.1"/>
</dbReference>
<dbReference type="EMBL" id="JAAVUM010000006">
    <property type="protein sequence ID" value="NKE05956.1"/>
    <property type="molecule type" value="Genomic_DNA"/>
</dbReference>
<evidence type="ECO:0000259" key="1">
    <source>
        <dbReference type="Pfam" id="PF22882"/>
    </source>
</evidence>
<dbReference type="InterPro" id="IPR055171">
    <property type="entry name" value="GT-D-like"/>
</dbReference>
<dbReference type="NCBIfam" id="NF040628">
    <property type="entry name" value="GT-D_rel"/>
    <property type="match status" value="1"/>
</dbReference>
<organism evidence="2 3">
    <name type="scientific">Mesobacillus selenatarsenatis</name>
    <dbReference type="NCBI Taxonomy" id="388741"/>
    <lineage>
        <taxon>Bacteria</taxon>
        <taxon>Bacillati</taxon>
        <taxon>Bacillota</taxon>
        <taxon>Bacilli</taxon>
        <taxon>Bacillales</taxon>
        <taxon>Bacillaceae</taxon>
        <taxon>Mesobacillus</taxon>
    </lineage>
</organism>
<dbReference type="Proteomes" id="UP000587942">
    <property type="component" value="Unassembled WGS sequence"/>
</dbReference>
<name>A0A846TW56_9BACI</name>
<comment type="caution">
    <text evidence="2">The sequence shown here is derived from an EMBL/GenBank/DDBJ whole genome shotgun (WGS) entry which is preliminary data.</text>
</comment>
<dbReference type="AlphaFoldDB" id="A0A846TW56"/>
<reference evidence="2 3" key="1">
    <citation type="submission" date="2020-03" db="EMBL/GenBank/DDBJ databases">
        <authorList>
            <person name="Sun Q."/>
        </authorList>
    </citation>
    <scope>NUCLEOTIDE SEQUENCE [LARGE SCALE GENOMIC DNA]</scope>
    <source>
        <strain evidence="2 3">KACC 21451</strain>
    </source>
</reference>
<evidence type="ECO:0000313" key="2">
    <source>
        <dbReference type="EMBL" id="NKE05956.1"/>
    </source>
</evidence>
<sequence>MSYSISKEEWEKIFNLGYPGQWDKASLASEAIYRGGEDLIQRRLMDNQYLPYNIEDIIDEGLKSFSNDIIQLKTPHEVKNQIWHAMKEKNGLSVIRLGDGELLALAHDVLVPSDVINKSGKLKYALGGFTVPNIEKRNELTRNLFEADFIGIPAARYPTYQRLFNKLAKSLKLPLKNMNITDSRINYLMNDGFTIYHDLLSKYRILLIGNRAEDGMQYFKNLGYKSIVGAVAVPNIYEVPKVLEEINQYEFDAAFVSAGIPANLICVDIAKRGKVAIDFGHLLDWYIDGRKRIRQN</sequence>
<proteinExistence type="predicted"/>
<protein>
    <recommendedName>
        <fullName evidence="1">GT-D fold-like domain-containing protein</fullName>
    </recommendedName>
</protein>
<gene>
    <name evidence="2" type="ORF">GWK17_10835</name>
</gene>
<feature type="domain" description="GT-D fold-like" evidence="1">
    <location>
        <begin position="74"/>
        <end position="285"/>
    </location>
</feature>
<evidence type="ECO:0000313" key="3">
    <source>
        <dbReference type="Proteomes" id="UP000587942"/>
    </source>
</evidence>
<dbReference type="InterPro" id="IPR049785">
    <property type="entry name" value="GT-D-like_firm"/>
</dbReference>